<accession>S4P822</accession>
<reference evidence="1" key="1">
    <citation type="journal article" date="2013" name="BMC Genomics">
        <title>Unscrambling butterfly oogenesis.</title>
        <authorList>
            <person name="Carter J.M."/>
            <person name="Baker S.C."/>
            <person name="Pink R."/>
            <person name="Carter D.R."/>
            <person name="Collins A."/>
            <person name="Tomlin J."/>
            <person name="Gibbs M."/>
            <person name="Breuker C.J."/>
        </authorList>
    </citation>
    <scope>NUCLEOTIDE SEQUENCE</scope>
    <source>
        <tissue evidence="1">Ovary</tissue>
    </source>
</reference>
<dbReference type="EMBL" id="GAIX01007442">
    <property type="protein sequence ID" value="JAA85118.1"/>
    <property type="molecule type" value="Transcribed_RNA"/>
</dbReference>
<evidence type="ECO:0000313" key="1">
    <source>
        <dbReference type="EMBL" id="JAA85118.1"/>
    </source>
</evidence>
<dbReference type="AlphaFoldDB" id="S4P822"/>
<reference evidence="1" key="2">
    <citation type="submission" date="2013-05" db="EMBL/GenBank/DDBJ databases">
        <authorList>
            <person name="Carter J.-M."/>
            <person name="Baker S.C."/>
            <person name="Pink R."/>
            <person name="Carter D.R.F."/>
            <person name="Collins A."/>
            <person name="Tomlin J."/>
            <person name="Gibbs M."/>
            <person name="Breuker C.J."/>
        </authorList>
    </citation>
    <scope>NUCLEOTIDE SEQUENCE</scope>
    <source>
        <tissue evidence="1">Ovary</tissue>
    </source>
</reference>
<protein>
    <submittedName>
        <fullName evidence="1">Uncharacterized protein</fullName>
    </submittedName>
</protein>
<sequence>MQFLCLRPNTCAITLGLSVPENIAWLWKPIFRSLVSLLVSLIEIKYRIYKISHRHHILSMTVIFLNTVLTFESQALWNQIPIVVS</sequence>
<proteinExistence type="predicted"/>
<name>S4P822_9NEOP</name>
<organism evidence="1">
    <name type="scientific">Pararge aegeria</name>
    <name type="common">speckled wood butterfly</name>
    <dbReference type="NCBI Taxonomy" id="116150"/>
    <lineage>
        <taxon>Eukaryota</taxon>
        <taxon>Metazoa</taxon>
        <taxon>Ecdysozoa</taxon>
        <taxon>Arthropoda</taxon>
        <taxon>Hexapoda</taxon>
        <taxon>Insecta</taxon>
        <taxon>Pterygota</taxon>
        <taxon>Neoptera</taxon>
        <taxon>Endopterygota</taxon>
        <taxon>Lepidoptera</taxon>
        <taxon>Glossata</taxon>
        <taxon>Ditrysia</taxon>
        <taxon>Papilionoidea</taxon>
        <taxon>Nymphalidae</taxon>
        <taxon>Satyrinae</taxon>
        <taxon>Satyrini</taxon>
        <taxon>Parargina</taxon>
        <taxon>Pararge</taxon>
    </lineage>
</organism>